<dbReference type="EMBL" id="JAAAIM010000188">
    <property type="protein sequence ID" value="KAG0292655.1"/>
    <property type="molecule type" value="Genomic_DNA"/>
</dbReference>
<accession>A0ABQ7K7B0</accession>
<keyword evidence="2" id="KW-1185">Reference proteome</keyword>
<comment type="caution">
    <text evidence="1">The sequence shown here is derived from an EMBL/GenBank/DDBJ whole genome shotgun (WGS) entry which is preliminary data.</text>
</comment>
<organism evidence="1 2">
    <name type="scientific">Linnemannia gamsii</name>
    <dbReference type="NCBI Taxonomy" id="64522"/>
    <lineage>
        <taxon>Eukaryota</taxon>
        <taxon>Fungi</taxon>
        <taxon>Fungi incertae sedis</taxon>
        <taxon>Mucoromycota</taxon>
        <taxon>Mortierellomycotina</taxon>
        <taxon>Mortierellomycetes</taxon>
        <taxon>Mortierellales</taxon>
        <taxon>Mortierellaceae</taxon>
        <taxon>Linnemannia</taxon>
    </lineage>
</organism>
<protein>
    <submittedName>
        <fullName evidence="1">Uncharacterized protein</fullName>
    </submittedName>
</protein>
<sequence>MGRLKIDCLAVNPNSTIVYGIGNAFLSGTEQITKHNGRLLLVRTEPNPTSFSDIRWRIVSVAAAAKFPYWEQAFNTVDCAVNQAGVFTAMVNLRSPSSKEAAIWAAIVYDPAQDDANFDGWGLVTAANDYYWNGPIQSHGAIYVNQTQKIEGRPVEEVAVRERFTHAVLSEEGTLRFGSFNPLSPSWNYTIVSWNLANSSGNPPKFVRFGQGYAHAYNEAAGSIVSYPLTNVVAPVPAGITTKVMNGISITHIVPGVRNDEL</sequence>
<gene>
    <name evidence="1" type="ORF">BGZ96_003869</name>
</gene>
<name>A0ABQ7K7B0_9FUNG</name>
<evidence type="ECO:0000313" key="2">
    <source>
        <dbReference type="Proteomes" id="UP001194696"/>
    </source>
</evidence>
<dbReference type="Proteomes" id="UP001194696">
    <property type="component" value="Unassembled WGS sequence"/>
</dbReference>
<proteinExistence type="predicted"/>
<reference evidence="1 2" key="1">
    <citation type="journal article" date="2020" name="Fungal Divers.">
        <title>Resolving the Mortierellaceae phylogeny through synthesis of multi-gene phylogenetics and phylogenomics.</title>
        <authorList>
            <person name="Vandepol N."/>
            <person name="Liber J."/>
            <person name="Desiro A."/>
            <person name="Na H."/>
            <person name="Kennedy M."/>
            <person name="Barry K."/>
            <person name="Grigoriev I.V."/>
            <person name="Miller A.N."/>
            <person name="O'Donnell K."/>
            <person name="Stajich J.E."/>
            <person name="Bonito G."/>
        </authorList>
    </citation>
    <scope>NUCLEOTIDE SEQUENCE [LARGE SCALE GENOMIC DNA]</scope>
    <source>
        <strain evidence="1 2">AD045</strain>
    </source>
</reference>
<evidence type="ECO:0000313" key="1">
    <source>
        <dbReference type="EMBL" id="KAG0292655.1"/>
    </source>
</evidence>